<comment type="caution">
    <text evidence="10">The sequence shown here is derived from an EMBL/GenBank/DDBJ whole genome shotgun (WGS) entry which is preliminary data.</text>
</comment>
<dbReference type="InterPro" id="IPR039733">
    <property type="entry name" value="NTAQ1"/>
</dbReference>
<organism evidence="10 11">
    <name type="scientific">Tigriopus californicus</name>
    <name type="common">Marine copepod</name>
    <dbReference type="NCBI Taxonomy" id="6832"/>
    <lineage>
        <taxon>Eukaryota</taxon>
        <taxon>Metazoa</taxon>
        <taxon>Ecdysozoa</taxon>
        <taxon>Arthropoda</taxon>
        <taxon>Crustacea</taxon>
        <taxon>Multicrustacea</taxon>
        <taxon>Hexanauplia</taxon>
        <taxon>Copepoda</taxon>
        <taxon>Harpacticoida</taxon>
        <taxon>Harpacticidae</taxon>
        <taxon>Tigriopus</taxon>
    </lineage>
</organism>
<proteinExistence type="inferred from homology"/>
<evidence type="ECO:0000256" key="5">
    <source>
        <dbReference type="ARBA" id="ARBA00021247"/>
    </source>
</evidence>
<reference evidence="10 11" key="1">
    <citation type="journal article" date="2018" name="Nat. Ecol. Evol.">
        <title>Genomic signatures of mitonuclear coevolution across populations of Tigriopus californicus.</title>
        <authorList>
            <person name="Barreto F.S."/>
            <person name="Watson E.T."/>
            <person name="Lima T.G."/>
            <person name="Willett C.S."/>
            <person name="Edmands S."/>
            <person name="Li W."/>
            <person name="Burton R.S."/>
        </authorList>
    </citation>
    <scope>NUCLEOTIDE SEQUENCE [LARGE SCALE GENOMIC DNA]</scope>
    <source>
        <strain evidence="10 11">San Diego</strain>
    </source>
</reference>
<keyword evidence="11" id="KW-1185">Reference proteome</keyword>
<dbReference type="AlphaFoldDB" id="A0A553NCJ4"/>
<dbReference type="GO" id="GO:0005829">
    <property type="term" value="C:cytosol"/>
    <property type="evidence" value="ECO:0007669"/>
    <property type="project" value="TreeGrafter"/>
</dbReference>
<dbReference type="STRING" id="6832.A0A553NCJ4"/>
<name>A0A553NCJ4_TIGCA</name>
<comment type="similarity">
    <text evidence="2 8">Belongs to the NTAQ1 family.</text>
</comment>
<dbReference type="EC" id="3.5.1.122" evidence="4 8"/>
<dbReference type="FunFam" id="3.10.620.10:FF:000001">
    <property type="entry name" value="Blast:Protein N-terminal glutamine amidohydrolase"/>
    <property type="match status" value="1"/>
</dbReference>
<evidence type="ECO:0000313" key="10">
    <source>
        <dbReference type="EMBL" id="TRY63172.1"/>
    </source>
</evidence>
<evidence type="ECO:0000256" key="4">
    <source>
        <dbReference type="ARBA" id="ARBA00012718"/>
    </source>
</evidence>
<comment type="catalytic activity">
    <reaction evidence="7 8">
        <text>N-terminal L-glutaminyl-[protein] + H2O = N-terminal L-glutamyl-[protein] + NH4(+)</text>
        <dbReference type="Rhea" id="RHEA:50680"/>
        <dbReference type="Rhea" id="RHEA-COMP:12668"/>
        <dbReference type="Rhea" id="RHEA-COMP:12777"/>
        <dbReference type="ChEBI" id="CHEBI:15377"/>
        <dbReference type="ChEBI" id="CHEBI:28938"/>
        <dbReference type="ChEBI" id="CHEBI:64721"/>
        <dbReference type="ChEBI" id="CHEBI:64722"/>
        <dbReference type="EC" id="3.5.1.122"/>
    </reaction>
</comment>
<dbReference type="GO" id="GO:0070773">
    <property type="term" value="F:protein-N-terminal glutamine amidohydrolase activity"/>
    <property type="evidence" value="ECO:0007669"/>
    <property type="project" value="UniProtKB-UniRule"/>
</dbReference>
<evidence type="ECO:0000256" key="8">
    <source>
        <dbReference type="RuleBase" id="RU367082"/>
    </source>
</evidence>
<dbReference type="OrthoDB" id="191192at2759"/>
<dbReference type="EMBL" id="VCGU01000458">
    <property type="protein sequence ID" value="TRY63172.1"/>
    <property type="molecule type" value="Genomic_DNA"/>
</dbReference>
<keyword evidence="6 8" id="KW-0378">Hydrolase</keyword>
<dbReference type="PANTHER" id="PTHR13035">
    <property type="entry name" value="PROTEIN N-TERMINAL GLUTAMINE AMIDOHYDROLASE"/>
    <property type="match status" value="1"/>
</dbReference>
<feature type="domain" description="Protein N-terminal glutamine amidohydrolase alpha beta roll" evidence="9">
    <location>
        <begin position="17"/>
        <end position="198"/>
    </location>
</feature>
<dbReference type="InterPro" id="IPR037132">
    <property type="entry name" value="N_Gln_amidohydro_ab_roll_sf"/>
</dbReference>
<dbReference type="GO" id="GO:0005634">
    <property type="term" value="C:nucleus"/>
    <property type="evidence" value="ECO:0007669"/>
    <property type="project" value="TreeGrafter"/>
</dbReference>
<dbReference type="Pfam" id="PF09764">
    <property type="entry name" value="Nt_Gln_amidase"/>
    <property type="match status" value="1"/>
</dbReference>
<evidence type="ECO:0000256" key="2">
    <source>
        <dbReference type="ARBA" id="ARBA00008985"/>
    </source>
</evidence>
<dbReference type="GO" id="GO:0008418">
    <property type="term" value="F:protein-N-terminal asparagine amidohydrolase activity"/>
    <property type="evidence" value="ECO:0007669"/>
    <property type="project" value="UniProtKB-UniRule"/>
</dbReference>
<gene>
    <name evidence="10" type="ORF">TCAL_00481</name>
</gene>
<dbReference type="PANTHER" id="PTHR13035:SF0">
    <property type="entry name" value="PROTEIN N-TERMINAL GLUTAMINE AMIDOHYDROLASE"/>
    <property type="match status" value="1"/>
</dbReference>
<dbReference type="OMA" id="GWGTVYS"/>
<comment type="function">
    <text evidence="1 8">Mediates the side-chain deamidation of N-terminal glutamine residues to glutamate, an important step in N-end rule pathway of protein degradation. Conversion of the resulting N-terminal glutamine to glutamate renders the protein susceptible to arginylation, polyubiquitination and degradation as specified by the N-end rule. Does not act on substrates with internal or C-terminal glutamine and does not act on non-glutamine residues in any position.</text>
</comment>
<dbReference type="Proteomes" id="UP000318571">
    <property type="component" value="Chromosome 10"/>
</dbReference>
<evidence type="ECO:0000256" key="1">
    <source>
        <dbReference type="ARBA" id="ARBA00003923"/>
    </source>
</evidence>
<evidence type="ECO:0000256" key="3">
    <source>
        <dbReference type="ARBA" id="ARBA00011245"/>
    </source>
</evidence>
<comment type="subunit">
    <text evidence="3 8">Monomer.</text>
</comment>
<evidence type="ECO:0000259" key="9">
    <source>
        <dbReference type="Pfam" id="PF09764"/>
    </source>
</evidence>
<dbReference type="InterPro" id="IPR023128">
    <property type="entry name" value="Prot_N_Gln_amidohydro_ab_roll"/>
</dbReference>
<dbReference type="Gene3D" id="3.10.620.10">
    <property type="entry name" value="Protein N-terminal glutamine amidohydrolase, alpha beta roll"/>
    <property type="match status" value="1"/>
</dbReference>
<evidence type="ECO:0000313" key="11">
    <source>
        <dbReference type="Proteomes" id="UP000318571"/>
    </source>
</evidence>
<sequence>MFLNGESRTIDQKSCTYTPCYCEENIWHLCQRMSREIPHQFQSSCHVVFISNPERVIPLWAQRASKREDGLVLWDYHVILIHVQAQDGSVVVLDLDTTLPFPCSLKEFYTQAIRSEEFIESKYRRFFRVIQGPSFLALFASDRSHMLDDQGQWRSPPPQYPPIKTDSSCNNLDCFINMTSTQEQFGRVLDLRGFCKEFGLQ</sequence>
<evidence type="ECO:0000256" key="6">
    <source>
        <dbReference type="ARBA" id="ARBA00022801"/>
    </source>
</evidence>
<evidence type="ECO:0000256" key="7">
    <source>
        <dbReference type="ARBA" id="ARBA00048768"/>
    </source>
</evidence>
<accession>A0A553NCJ4</accession>
<protein>
    <recommendedName>
        <fullName evidence="5 8">Protein N-terminal glutamine amidohydrolase</fullName>
        <ecNumber evidence="4 8">3.5.1.122</ecNumber>
    </recommendedName>
    <alternativeName>
        <fullName evidence="8">Protein NH2-terminal glutamine deamidase</fullName>
    </alternativeName>
</protein>